<dbReference type="InterPro" id="IPR011004">
    <property type="entry name" value="Trimer_LpxA-like_sf"/>
</dbReference>
<dbReference type="Pfam" id="PF14602">
    <property type="entry name" value="Hexapep_2"/>
    <property type="match status" value="1"/>
</dbReference>
<dbReference type="SUPFAM" id="SSF51161">
    <property type="entry name" value="Trimeric LpxA-like enzymes"/>
    <property type="match status" value="1"/>
</dbReference>
<dbReference type="STRING" id="889378.Spiaf_0616"/>
<feature type="transmembrane region" description="Helical" evidence="2">
    <location>
        <begin position="124"/>
        <end position="142"/>
    </location>
</feature>
<evidence type="ECO:0000256" key="1">
    <source>
        <dbReference type="ARBA" id="ARBA00007274"/>
    </source>
</evidence>
<keyword evidence="2" id="KW-0472">Membrane</keyword>
<dbReference type="RefSeq" id="WP_014454713.1">
    <property type="nucleotide sequence ID" value="NC_017098.1"/>
</dbReference>
<reference evidence="4" key="1">
    <citation type="journal article" date="2013" name="Stand. Genomic Sci.">
        <title>Complete genome sequence of the halophilic bacterium Spirochaeta africana type strain (Z-7692(T)) from the alkaline Lake Magadi in the East African Rift.</title>
        <authorList>
            <person name="Liolos K."/>
            <person name="Abt B."/>
            <person name="Scheuner C."/>
            <person name="Teshima H."/>
            <person name="Held B."/>
            <person name="Lapidus A."/>
            <person name="Nolan M."/>
            <person name="Lucas S."/>
            <person name="Deshpande S."/>
            <person name="Cheng J.F."/>
            <person name="Tapia R."/>
            <person name="Goodwin L.A."/>
            <person name="Pitluck S."/>
            <person name="Pagani I."/>
            <person name="Ivanova N."/>
            <person name="Mavromatis K."/>
            <person name="Mikhailova N."/>
            <person name="Huntemann M."/>
            <person name="Pati A."/>
            <person name="Chen A."/>
            <person name="Palaniappan K."/>
            <person name="Land M."/>
            <person name="Rohde M."/>
            <person name="Tindall B.J."/>
            <person name="Detter J.C."/>
            <person name="Goker M."/>
            <person name="Bristow J."/>
            <person name="Eisen J.A."/>
            <person name="Markowitz V."/>
            <person name="Hugenholtz P."/>
            <person name="Woyke T."/>
            <person name="Klenk H.P."/>
            <person name="Kyrpides N.C."/>
        </authorList>
    </citation>
    <scope>NUCLEOTIDE SEQUENCE</scope>
    <source>
        <strain evidence="4">ATCC 700263 / DSM 8902 / Z-7692</strain>
    </source>
</reference>
<dbReference type="PATRIC" id="fig|889378.3.peg.625"/>
<feature type="transmembrane region" description="Helical" evidence="2">
    <location>
        <begin position="66"/>
        <end position="89"/>
    </location>
</feature>
<organism evidence="3 4">
    <name type="scientific">Spirochaeta africana (strain ATCC 700263 / DSM 8902 / Z-7692)</name>
    <dbReference type="NCBI Taxonomy" id="889378"/>
    <lineage>
        <taxon>Bacteria</taxon>
        <taxon>Pseudomonadati</taxon>
        <taxon>Spirochaetota</taxon>
        <taxon>Spirochaetia</taxon>
        <taxon>Spirochaetales</taxon>
        <taxon>Spirochaetaceae</taxon>
        <taxon>Spirochaeta</taxon>
    </lineage>
</organism>
<protein>
    <recommendedName>
        <fullName evidence="5">Acetyltransferase (Isoleucine patch superfamily)</fullName>
    </recommendedName>
</protein>
<dbReference type="Proteomes" id="UP000007383">
    <property type="component" value="Chromosome"/>
</dbReference>
<dbReference type="AlphaFoldDB" id="H9UGS3"/>
<evidence type="ECO:0008006" key="5">
    <source>
        <dbReference type="Google" id="ProtNLM"/>
    </source>
</evidence>
<name>H9UGS3_SPIAZ</name>
<accession>H9UGS3</accession>
<dbReference type="PANTHER" id="PTHR43300">
    <property type="entry name" value="ACETYLTRANSFERASE"/>
    <property type="match status" value="1"/>
</dbReference>
<comment type="similarity">
    <text evidence="1">Belongs to the transferase hexapeptide repeat family.</text>
</comment>
<evidence type="ECO:0000313" key="3">
    <source>
        <dbReference type="EMBL" id="AFG36716.1"/>
    </source>
</evidence>
<evidence type="ECO:0000313" key="4">
    <source>
        <dbReference type="Proteomes" id="UP000007383"/>
    </source>
</evidence>
<keyword evidence="4" id="KW-1185">Reference proteome</keyword>
<sequence length="275" mass="30294">MLTNVNAVLVRLVRSLPMQMVLTIVFYFFYAAAFGLCVVPSLHVVALGWRRFEPFVANSALNYLQFGVYLGVALFAYYVTSVFVVGIGMRVSSLGIRPGRYPAKSFTVMRWMIHNGFYGMAKTMFLPMIRATGFANLFFRIAGAKIGRRVRINTGSLVDCYLLEVGDNVILGGDALITCHIVENYHLILERVVIGENTLIGARSYITPGVEIGANSVIGIGSYLRKGTRLPPKSMMTSLAAVPLRQAREIERGLDRFYLKRGAGPNHPPATDSSG</sequence>
<dbReference type="KEGG" id="sfc:Spiaf_0616"/>
<proteinExistence type="inferred from homology"/>
<evidence type="ECO:0000256" key="2">
    <source>
        <dbReference type="SAM" id="Phobius"/>
    </source>
</evidence>
<gene>
    <name evidence="3" type="ordered locus">Spiaf_0616</name>
</gene>
<dbReference type="eggNOG" id="COG0663">
    <property type="taxonomic scope" value="Bacteria"/>
</dbReference>
<keyword evidence="2" id="KW-0812">Transmembrane</keyword>
<dbReference type="InterPro" id="IPR050179">
    <property type="entry name" value="Trans_hexapeptide_repeat"/>
</dbReference>
<dbReference type="PANTHER" id="PTHR43300:SF7">
    <property type="entry name" value="UDP-N-ACETYLBACILLOSAMINE N-ACETYLTRANSFERASE"/>
    <property type="match status" value="1"/>
</dbReference>
<dbReference type="OrthoDB" id="285017at2"/>
<keyword evidence="2" id="KW-1133">Transmembrane helix</keyword>
<feature type="transmembrane region" description="Helical" evidence="2">
    <location>
        <begin position="21"/>
        <end position="46"/>
    </location>
</feature>
<dbReference type="Gene3D" id="2.160.10.10">
    <property type="entry name" value="Hexapeptide repeat proteins"/>
    <property type="match status" value="1"/>
</dbReference>
<dbReference type="EMBL" id="CP003282">
    <property type="protein sequence ID" value="AFG36716.1"/>
    <property type="molecule type" value="Genomic_DNA"/>
</dbReference>
<dbReference type="InterPro" id="IPR001451">
    <property type="entry name" value="Hexapep"/>
</dbReference>
<dbReference type="HOGENOM" id="CLU_1011582_0_0_12"/>